<protein>
    <submittedName>
        <fullName evidence="5">TolB-like protein</fullName>
    </submittedName>
</protein>
<keyword evidence="3" id="KW-1133">Transmembrane helix</keyword>
<keyword evidence="3" id="KW-0472">Membrane</keyword>
<dbReference type="GO" id="GO:0006355">
    <property type="term" value="P:regulation of DNA-templated transcription"/>
    <property type="evidence" value="ECO:0007669"/>
    <property type="project" value="InterPro"/>
</dbReference>
<keyword evidence="3" id="KW-0812">Transmembrane</keyword>
<evidence type="ECO:0000259" key="4">
    <source>
        <dbReference type="PROSITE" id="PS51755"/>
    </source>
</evidence>
<dbReference type="InterPro" id="IPR011990">
    <property type="entry name" value="TPR-like_helical_dom_sf"/>
</dbReference>
<reference evidence="5 6" key="1">
    <citation type="journal article" date="2015" name="Stand. Genomic Sci.">
        <title>Genomic Encyclopedia of Bacterial and Archaeal Type Strains, Phase III: the genomes of soil and plant-associated and newly described type strains.</title>
        <authorList>
            <person name="Whitman W.B."/>
            <person name="Woyke T."/>
            <person name="Klenk H.P."/>
            <person name="Zhou Y."/>
            <person name="Lilburn T.G."/>
            <person name="Beck B.J."/>
            <person name="De Vos P."/>
            <person name="Vandamme P."/>
            <person name="Eisen J.A."/>
            <person name="Garrity G."/>
            <person name="Hugenholtz P."/>
            <person name="Kyrpides N.C."/>
        </authorList>
    </citation>
    <scope>NUCLEOTIDE SEQUENCE [LARGE SCALE GENOMIC DNA]</scope>
    <source>
        <strain evidence="5 6">A3</strain>
    </source>
</reference>
<proteinExistence type="predicted"/>
<organism evidence="5 6">
    <name type="scientific">Dokdonella fugitiva</name>
    <dbReference type="NCBI Taxonomy" id="328517"/>
    <lineage>
        <taxon>Bacteria</taxon>
        <taxon>Pseudomonadati</taxon>
        <taxon>Pseudomonadota</taxon>
        <taxon>Gammaproteobacteria</taxon>
        <taxon>Lysobacterales</taxon>
        <taxon>Rhodanobacteraceae</taxon>
        <taxon>Dokdonella</taxon>
    </lineage>
</organism>
<dbReference type="GO" id="GO:0003677">
    <property type="term" value="F:DNA binding"/>
    <property type="evidence" value="ECO:0007669"/>
    <property type="project" value="UniProtKB-UniRule"/>
</dbReference>
<name>A0A4R2IHK0_9GAMM</name>
<dbReference type="Gene3D" id="1.25.40.10">
    <property type="entry name" value="Tetratricopeptide repeat domain"/>
    <property type="match status" value="2"/>
</dbReference>
<feature type="DNA-binding region" description="OmpR/PhoB-type" evidence="2">
    <location>
        <begin position="16"/>
        <end position="114"/>
    </location>
</feature>
<accession>A0A4R2IHK0</accession>
<sequence length="679" mass="73664">MLTGLDYAMDDADHGPPRYRCGDLEIDVGRHRVLRGGTELALEPKAYGVLLELVRRRGGVVTRDALLDAVWGHRHVTPAVLNRIIALLRRELGDEADRPRLIRTVHGVGYEFIGAAVAETKGDLRAAVIEAPAALDVRPAAVGAATAMPMRAARSTLARTARGLTLAVVLLAIALSALLAWPPSPHSQSGAPDVAPVPVRSVAVLPLVDAGGTDRRFFSDGLSENLITTLSQYPGLKVIGRRSSFLFRDSTESAAVIGAKLGVAHLVEGSVQQVGDEVRVSIELIRSADGAVVWTKRFDRPYTDLFALQDEIALAVAGALQVKLLHAMPSMVEAGRPASGNLAAYEAYLRATAEMSGDASQVGKAIEYFEQATRADPGYAQAWSWLGFARTMNARSDRDREKVRARYAQAREAIETALRLQPEFGQAHAIRANWLGMAEHDWDGALAEFRVALRLVPDNDPTHGAVSRLLATLGRIDEAIVERRKYIAGDPLAAFARIYLAQLLASRGRLDEAAASLRDADERILDRASYLRDWSIDEGAYLAILRGDAAAALAAIETTQPGPWRTRWHALAQQVGSDQAAADAALQGLLEADARGKGDAYTIARVHALRGDADRAFEWLQRDIERDGTAVHYVLFDPLLLRFRDDARFAAYCRQAGLPPPQSSEALGIDEIRAAIARR</sequence>
<feature type="domain" description="OmpR/PhoB-type" evidence="4">
    <location>
        <begin position="16"/>
        <end position="114"/>
    </location>
</feature>
<dbReference type="Proteomes" id="UP000294862">
    <property type="component" value="Unassembled WGS sequence"/>
</dbReference>
<evidence type="ECO:0000256" key="2">
    <source>
        <dbReference type="PROSITE-ProRule" id="PRU01091"/>
    </source>
</evidence>
<dbReference type="GO" id="GO:0000160">
    <property type="term" value="P:phosphorelay signal transduction system"/>
    <property type="evidence" value="ECO:0007669"/>
    <property type="project" value="InterPro"/>
</dbReference>
<dbReference type="SUPFAM" id="SSF46894">
    <property type="entry name" value="C-terminal effector domain of the bipartite response regulators"/>
    <property type="match status" value="1"/>
</dbReference>
<dbReference type="Pfam" id="PF00486">
    <property type="entry name" value="Trans_reg_C"/>
    <property type="match status" value="1"/>
</dbReference>
<evidence type="ECO:0000313" key="5">
    <source>
        <dbReference type="EMBL" id="TCO43228.1"/>
    </source>
</evidence>
<dbReference type="PROSITE" id="PS51755">
    <property type="entry name" value="OMPR_PHOB"/>
    <property type="match status" value="1"/>
</dbReference>
<dbReference type="InterPro" id="IPR036388">
    <property type="entry name" value="WH-like_DNA-bd_sf"/>
</dbReference>
<dbReference type="Gene3D" id="1.10.10.10">
    <property type="entry name" value="Winged helix-like DNA-binding domain superfamily/Winged helix DNA-binding domain"/>
    <property type="match status" value="1"/>
</dbReference>
<evidence type="ECO:0000256" key="1">
    <source>
        <dbReference type="ARBA" id="ARBA00023125"/>
    </source>
</evidence>
<gene>
    <name evidence="5" type="ORF">EV148_101649</name>
</gene>
<feature type="transmembrane region" description="Helical" evidence="3">
    <location>
        <begin position="160"/>
        <end position="181"/>
    </location>
</feature>
<comment type="caution">
    <text evidence="5">The sequence shown here is derived from an EMBL/GenBank/DDBJ whole genome shotgun (WGS) entry which is preliminary data.</text>
</comment>
<evidence type="ECO:0000256" key="3">
    <source>
        <dbReference type="SAM" id="Phobius"/>
    </source>
</evidence>
<keyword evidence="1 2" id="KW-0238">DNA-binding</keyword>
<dbReference type="CDD" id="cd00383">
    <property type="entry name" value="trans_reg_C"/>
    <property type="match status" value="1"/>
</dbReference>
<dbReference type="OrthoDB" id="1971692at2"/>
<dbReference type="InterPro" id="IPR016032">
    <property type="entry name" value="Sig_transdc_resp-reg_C-effctor"/>
</dbReference>
<dbReference type="AlphaFoldDB" id="A0A4R2IHK0"/>
<evidence type="ECO:0000313" key="6">
    <source>
        <dbReference type="Proteomes" id="UP000294862"/>
    </source>
</evidence>
<dbReference type="SMART" id="SM00862">
    <property type="entry name" value="Trans_reg_C"/>
    <property type="match status" value="1"/>
</dbReference>
<dbReference type="InterPro" id="IPR001867">
    <property type="entry name" value="OmpR/PhoB-type_DNA-bd"/>
</dbReference>
<keyword evidence="6" id="KW-1185">Reference proteome</keyword>
<dbReference type="RefSeq" id="WP_131993343.1">
    <property type="nucleotide sequence ID" value="NZ_SLWQ01000001.1"/>
</dbReference>
<dbReference type="EMBL" id="SLWQ01000001">
    <property type="protein sequence ID" value="TCO43228.1"/>
    <property type="molecule type" value="Genomic_DNA"/>
</dbReference>
<dbReference type="SUPFAM" id="SSF48452">
    <property type="entry name" value="TPR-like"/>
    <property type="match status" value="1"/>
</dbReference>